<gene>
    <name evidence="4" type="ORF">SAMN05216354_0228</name>
</gene>
<dbReference type="PANTHER" id="PTHR35527">
    <property type="entry name" value="CHOLOYLGLYCINE HYDROLASE"/>
    <property type="match status" value="1"/>
</dbReference>
<dbReference type="EMBL" id="FNUV01000001">
    <property type="protein sequence ID" value="SEF39817.1"/>
    <property type="molecule type" value="Genomic_DNA"/>
</dbReference>
<evidence type="ECO:0000259" key="3">
    <source>
        <dbReference type="Pfam" id="PF02275"/>
    </source>
</evidence>
<dbReference type="AlphaFoldDB" id="A0A1H5RQG8"/>
<dbReference type="Gene3D" id="3.60.60.10">
    <property type="entry name" value="Penicillin V Acylase, Chain A"/>
    <property type="match status" value="1"/>
</dbReference>
<name>A0A1H5RQG8_XYLRU</name>
<evidence type="ECO:0000256" key="1">
    <source>
        <dbReference type="ARBA" id="ARBA00006625"/>
    </source>
</evidence>
<dbReference type="InterPro" id="IPR029132">
    <property type="entry name" value="CBAH/NAAA_C"/>
</dbReference>
<dbReference type="InterPro" id="IPR029055">
    <property type="entry name" value="Ntn_hydrolases_N"/>
</dbReference>
<dbReference type="RefSeq" id="WP_091767488.1">
    <property type="nucleotide sequence ID" value="NZ_FNUV01000001.1"/>
</dbReference>
<organism evidence="4 5">
    <name type="scientific">Xylanibacter ruminicola</name>
    <name type="common">Prevotella ruminicola</name>
    <dbReference type="NCBI Taxonomy" id="839"/>
    <lineage>
        <taxon>Bacteria</taxon>
        <taxon>Pseudomonadati</taxon>
        <taxon>Bacteroidota</taxon>
        <taxon>Bacteroidia</taxon>
        <taxon>Bacteroidales</taxon>
        <taxon>Prevotellaceae</taxon>
        <taxon>Xylanibacter</taxon>
    </lineage>
</organism>
<dbReference type="Pfam" id="PF02275">
    <property type="entry name" value="CBAH"/>
    <property type="match status" value="1"/>
</dbReference>
<dbReference type="InterPro" id="IPR052193">
    <property type="entry name" value="Peptidase_C59"/>
</dbReference>
<reference evidence="4 5" key="1">
    <citation type="submission" date="2016-10" db="EMBL/GenBank/DDBJ databases">
        <authorList>
            <person name="de Groot N.N."/>
        </authorList>
    </citation>
    <scope>NUCLEOTIDE SEQUENCE [LARGE SCALE GENOMIC DNA]</scope>
    <source>
        <strain evidence="4 5">AR32</strain>
    </source>
</reference>
<dbReference type="Proteomes" id="UP000236735">
    <property type="component" value="Unassembled WGS sequence"/>
</dbReference>
<comment type="similarity">
    <text evidence="1">Belongs to the peptidase C59 family.</text>
</comment>
<evidence type="ECO:0000256" key="2">
    <source>
        <dbReference type="ARBA" id="ARBA00022801"/>
    </source>
</evidence>
<dbReference type="SUPFAM" id="SSF56235">
    <property type="entry name" value="N-terminal nucleophile aminohydrolases (Ntn hydrolases)"/>
    <property type="match status" value="1"/>
</dbReference>
<dbReference type="PANTHER" id="PTHR35527:SF2">
    <property type="entry name" value="HYDROLASE"/>
    <property type="match status" value="1"/>
</dbReference>
<evidence type="ECO:0000313" key="4">
    <source>
        <dbReference type="EMBL" id="SEF39817.1"/>
    </source>
</evidence>
<dbReference type="GO" id="GO:0016787">
    <property type="term" value="F:hydrolase activity"/>
    <property type="evidence" value="ECO:0007669"/>
    <property type="project" value="UniProtKB-KW"/>
</dbReference>
<accession>A0A1H5RQG8</accession>
<feature type="domain" description="Choloylglycine hydrolase/NAAA C-terminal" evidence="3">
    <location>
        <begin position="96"/>
        <end position="260"/>
    </location>
</feature>
<evidence type="ECO:0000313" key="5">
    <source>
        <dbReference type="Proteomes" id="UP000236735"/>
    </source>
</evidence>
<proteinExistence type="inferred from homology"/>
<protein>
    <submittedName>
        <fullName evidence="4">Linear amide C-N hydrolases, choloylglycine hydrolase family</fullName>
    </submittedName>
</protein>
<sequence>MKKVLKITLLSVLGLILVVGVLAWLEFGPFVKGALSVEKLDDGLYYMEYKGDDGFDGLMEQGGFENADQLVSYVMGFLSKGHYKPEVNTKKEGFGCSTLTVASPDGGVLMGRNFDFPSGVGVILHTIPNRGYESITTFNVEFYGFGDDYKPEGFSNQYLALTGLFVALDGINEKGLAIADLIAGDSIETHQRTSKPDLTTTAAIRYMLNNAANVGEALELLNGIDMHSDIGAAHHYAISDVSGRSVVVEYVDNKMVVTETPAVTNHYLCDAKHNVGLKEGDDRYDRLCEKYDQTGGVMDVKQLTEAIEAVSQPEREGFFGTVWTMVMDLKNPSVTYYSRRHFDKPFHFKLSQPNGK</sequence>
<keyword evidence="2 4" id="KW-0378">Hydrolase</keyword>